<comment type="caution">
    <text evidence="2">The sequence shown here is derived from an EMBL/GenBank/DDBJ whole genome shotgun (WGS) entry which is preliminary data.</text>
</comment>
<dbReference type="AlphaFoldDB" id="X1R8W1"/>
<name>X1R8W1_9ZZZZ</name>
<evidence type="ECO:0000313" key="2">
    <source>
        <dbReference type="EMBL" id="GAI76978.1"/>
    </source>
</evidence>
<protein>
    <recommendedName>
        <fullName evidence="3">Cytoplasmic protein</fullName>
    </recommendedName>
</protein>
<proteinExistence type="predicted"/>
<gene>
    <name evidence="2" type="ORF">S12H4_13687</name>
</gene>
<dbReference type="Pfam" id="PF17253">
    <property type="entry name" value="DUF5320"/>
    <property type="match status" value="1"/>
</dbReference>
<dbReference type="EMBL" id="BARW01006517">
    <property type="protein sequence ID" value="GAI76978.1"/>
    <property type="molecule type" value="Genomic_DNA"/>
</dbReference>
<sequence length="79" mass="9027">MPGYDRTGPSGYGPLTGRGLGPCGKGLAFRRGFGRGFGWRFLQKFPTEEVTLTKEEEKKILEAELKEIELEKKEMEKRY</sequence>
<evidence type="ECO:0000256" key="1">
    <source>
        <dbReference type="SAM" id="Coils"/>
    </source>
</evidence>
<reference evidence="2" key="1">
    <citation type="journal article" date="2014" name="Front. Microbiol.">
        <title>High frequency of phylogenetically diverse reductive dehalogenase-homologous genes in deep subseafloor sedimentary metagenomes.</title>
        <authorList>
            <person name="Kawai M."/>
            <person name="Futagami T."/>
            <person name="Toyoda A."/>
            <person name="Takaki Y."/>
            <person name="Nishi S."/>
            <person name="Hori S."/>
            <person name="Arai W."/>
            <person name="Tsubouchi T."/>
            <person name="Morono Y."/>
            <person name="Uchiyama I."/>
            <person name="Ito T."/>
            <person name="Fujiyama A."/>
            <person name="Inagaki F."/>
            <person name="Takami H."/>
        </authorList>
    </citation>
    <scope>NUCLEOTIDE SEQUENCE</scope>
    <source>
        <strain evidence="2">Expedition CK06-06</strain>
    </source>
</reference>
<keyword evidence="1" id="KW-0175">Coiled coil</keyword>
<accession>X1R8W1</accession>
<feature type="coiled-coil region" evidence="1">
    <location>
        <begin position="51"/>
        <end position="78"/>
    </location>
</feature>
<dbReference type="InterPro" id="IPR035205">
    <property type="entry name" value="DUF5320"/>
</dbReference>
<evidence type="ECO:0008006" key="3">
    <source>
        <dbReference type="Google" id="ProtNLM"/>
    </source>
</evidence>
<organism evidence="2">
    <name type="scientific">marine sediment metagenome</name>
    <dbReference type="NCBI Taxonomy" id="412755"/>
    <lineage>
        <taxon>unclassified sequences</taxon>
        <taxon>metagenomes</taxon>
        <taxon>ecological metagenomes</taxon>
    </lineage>
</organism>